<dbReference type="PROSITE" id="PS50850">
    <property type="entry name" value="MFS"/>
    <property type="match status" value="1"/>
</dbReference>
<evidence type="ECO:0000256" key="3">
    <source>
        <dbReference type="ARBA" id="ARBA00022989"/>
    </source>
</evidence>
<dbReference type="GO" id="GO:0022857">
    <property type="term" value="F:transmembrane transporter activity"/>
    <property type="evidence" value="ECO:0007669"/>
    <property type="project" value="InterPro"/>
</dbReference>
<evidence type="ECO:0000256" key="1">
    <source>
        <dbReference type="ARBA" id="ARBA00004651"/>
    </source>
</evidence>
<feature type="transmembrane region" description="Helical" evidence="6">
    <location>
        <begin position="85"/>
        <end position="107"/>
    </location>
</feature>
<evidence type="ECO:0000313" key="8">
    <source>
        <dbReference type="EMBL" id="SHF64324.1"/>
    </source>
</evidence>
<gene>
    <name evidence="8" type="ORF">SAMN05443575_0522</name>
</gene>
<feature type="transmembrane region" description="Helical" evidence="6">
    <location>
        <begin position="142"/>
        <end position="160"/>
    </location>
</feature>
<feature type="transmembrane region" description="Helical" evidence="6">
    <location>
        <begin position="367"/>
        <end position="391"/>
    </location>
</feature>
<dbReference type="InterPro" id="IPR011701">
    <property type="entry name" value="MFS"/>
</dbReference>
<evidence type="ECO:0000256" key="6">
    <source>
        <dbReference type="SAM" id="Phobius"/>
    </source>
</evidence>
<comment type="subcellular location">
    <subcellularLocation>
        <location evidence="1">Cell membrane</location>
        <topology evidence="1">Multi-pass membrane protein</topology>
    </subcellularLocation>
</comment>
<feature type="transmembrane region" description="Helical" evidence="6">
    <location>
        <begin position="275"/>
        <end position="294"/>
    </location>
</feature>
<keyword evidence="9" id="KW-1185">Reference proteome</keyword>
<feature type="region of interest" description="Disordered" evidence="5">
    <location>
        <begin position="466"/>
        <end position="488"/>
    </location>
</feature>
<dbReference type="Proteomes" id="UP000186132">
    <property type="component" value="Unassembled WGS sequence"/>
</dbReference>
<feature type="transmembrane region" description="Helical" evidence="6">
    <location>
        <begin position="237"/>
        <end position="254"/>
    </location>
</feature>
<feature type="transmembrane region" description="Helical" evidence="6">
    <location>
        <begin position="343"/>
        <end position="361"/>
    </location>
</feature>
<dbReference type="PRINTS" id="PR01036">
    <property type="entry name" value="TCRTETB"/>
</dbReference>
<feature type="transmembrane region" description="Helical" evidence="6">
    <location>
        <begin position="172"/>
        <end position="195"/>
    </location>
</feature>
<dbReference type="AlphaFoldDB" id="A0A1M5DBU3"/>
<organism evidence="8 9">
    <name type="scientific">Jatrophihabitans endophyticus</name>
    <dbReference type="NCBI Taxonomy" id="1206085"/>
    <lineage>
        <taxon>Bacteria</taxon>
        <taxon>Bacillati</taxon>
        <taxon>Actinomycetota</taxon>
        <taxon>Actinomycetes</taxon>
        <taxon>Jatrophihabitantales</taxon>
        <taxon>Jatrophihabitantaceae</taxon>
        <taxon>Jatrophihabitans</taxon>
    </lineage>
</organism>
<dbReference type="Gene3D" id="1.20.1250.20">
    <property type="entry name" value="MFS general substrate transporter like domains"/>
    <property type="match status" value="1"/>
</dbReference>
<dbReference type="GO" id="GO:0005886">
    <property type="term" value="C:plasma membrane"/>
    <property type="evidence" value="ECO:0007669"/>
    <property type="project" value="UniProtKB-SubCell"/>
</dbReference>
<dbReference type="InterPro" id="IPR036259">
    <property type="entry name" value="MFS_trans_sf"/>
</dbReference>
<dbReference type="Pfam" id="PF07690">
    <property type="entry name" value="MFS_1"/>
    <property type="match status" value="1"/>
</dbReference>
<keyword evidence="3 6" id="KW-1133">Transmembrane helix</keyword>
<proteinExistence type="predicted"/>
<dbReference type="SUPFAM" id="SSF103473">
    <property type="entry name" value="MFS general substrate transporter"/>
    <property type="match status" value="1"/>
</dbReference>
<dbReference type="InterPro" id="IPR020846">
    <property type="entry name" value="MFS_dom"/>
</dbReference>
<evidence type="ECO:0000256" key="4">
    <source>
        <dbReference type="ARBA" id="ARBA00023136"/>
    </source>
</evidence>
<feature type="transmembrane region" description="Helical" evidence="6">
    <location>
        <begin position="403"/>
        <end position="427"/>
    </location>
</feature>
<sequence length="488" mass="48850">MPPQPTEPRTIFAAPVRATSTGILVLITLIAFEAMAVSAALPTAARELHGLGGYGWAFTGFLVANIVGMVVSGQLSDRRGAAPPLVVGLAAFLAGLLLAGTAATMALLVAGRVVQGLGAGLMITAIYVVIGQAYGERLRPPLFAAISSAWVVPSLVGPLVSGALAEHASWRLVFLGLAPFIVLGGILVLPSLRALHRAEARRDGAQRGPSAADRLLRALTVAGGVALLEAAGQHPSVLLAAVAVVGLAAVWWGLRRLLPPGTAVARPGVAAPVALRGLLAGAFFGVESILPLSLTVQHGFTPTAAGLPLAASGISWAVGSWWQGRDRDERGHRRRVALVRAGFGFVALGTLGVAIAAVPAVPGWFAYPAWLISGLGAGLAMSSVGILLLRYTSDATRGADSAALQLADATASALTTGVAGVLVAAAARDVIGYTGAFVTLGVLMCAVAGLGAAVAGRARPAAAAAGDAAPAGQRGGPRPPGAELAATS</sequence>
<keyword evidence="4 6" id="KW-0472">Membrane</keyword>
<feature type="transmembrane region" description="Helical" evidence="6">
    <location>
        <begin position="53"/>
        <end position="73"/>
    </location>
</feature>
<reference evidence="8 9" key="1">
    <citation type="submission" date="2016-11" db="EMBL/GenBank/DDBJ databases">
        <authorList>
            <person name="Jaros S."/>
            <person name="Januszkiewicz K."/>
            <person name="Wedrychowicz H."/>
        </authorList>
    </citation>
    <scope>NUCLEOTIDE SEQUENCE [LARGE SCALE GENOMIC DNA]</scope>
    <source>
        <strain evidence="8 9">DSM 45627</strain>
    </source>
</reference>
<dbReference type="STRING" id="1206085.SAMN05443575_0522"/>
<name>A0A1M5DBU3_9ACTN</name>
<protein>
    <submittedName>
        <fullName evidence="8">Predicted arabinose efflux permease, MFS family</fullName>
    </submittedName>
</protein>
<feature type="domain" description="Major facilitator superfamily (MFS) profile" evidence="7">
    <location>
        <begin position="19"/>
        <end position="459"/>
    </location>
</feature>
<feature type="transmembrane region" description="Helical" evidence="6">
    <location>
        <begin position="433"/>
        <end position="455"/>
    </location>
</feature>
<evidence type="ECO:0000256" key="2">
    <source>
        <dbReference type="ARBA" id="ARBA00022692"/>
    </source>
</evidence>
<evidence type="ECO:0000259" key="7">
    <source>
        <dbReference type="PROSITE" id="PS50850"/>
    </source>
</evidence>
<feature type="transmembrane region" description="Helical" evidence="6">
    <location>
        <begin position="300"/>
        <end position="322"/>
    </location>
</feature>
<feature type="transmembrane region" description="Helical" evidence="6">
    <location>
        <begin position="215"/>
        <end position="231"/>
    </location>
</feature>
<feature type="transmembrane region" description="Helical" evidence="6">
    <location>
        <begin position="113"/>
        <end position="130"/>
    </location>
</feature>
<dbReference type="PANTHER" id="PTHR23501">
    <property type="entry name" value="MAJOR FACILITATOR SUPERFAMILY"/>
    <property type="match status" value="1"/>
</dbReference>
<dbReference type="EMBL" id="FQVU01000001">
    <property type="protein sequence ID" value="SHF64324.1"/>
    <property type="molecule type" value="Genomic_DNA"/>
</dbReference>
<evidence type="ECO:0000256" key="5">
    <source>
        <dbReference type="SAM" id="MobiDB-lite"/>
    </source>
</evidence>
<evidence type="ECO:0000313" key="9">
    <source>
        <dbReference type="Proteomes" id="UP000186132"/>
    </source>
</evidence>
<keyword evidence="2 6" id="KW-0812">Transmembrane</keyword>
<accession>A0A1M5DBU3</accession>
<dbReference type="PANTHER" id="PTHR23501:SF154">
    <property type="entry name" value="MULTIDRUG-EFFLUX TRANSPORTER RV1634-RELATED"/>
    <property type="match status" value="1"/>
</dbReference>
<dbReference type="Gene3D" id="1.20.1720.10">
    <property type="entry name" value="Multidrug resistance protein D"/>
    <property type="match status" value="1"/>
</dbReference>
<feature type="transmembrane region" description="Helical" evidence="6">
    <location>
        <begin position="21"/>
        <end position="41"/>
    </location>
</feature>